<gene>
    <name evidence="2" type="ORF">Taro_012223</name>
</gene>
<organism evidence="2 3">
    <name type="scientific">Colocasia esculenta</name>
    <name type="common">Wild taro</name>
    <name type="synonym">Arum esculentum</name>
    <dbReference type="NCBI Taxonomy" id="4460"/>
    <lineage>
        <taxon>Eukaryota</taxon>
        <taxon>Viridiplantae</taxon>
        <taxon>Streptophyta</taxon>
        <taxon>Embryophyta</taxon>
        <taxon>Tracheophyta</taxon>
        <taxon>Spermatophyta</taxon>
        <taxon>Magnoliopsida</taxon>
        <taxon>Liliopsida</taxon>
        <taxon>Araceae</taxon>
        <taxon>Aroideae</taxon>
        <taxon>Colocasieae</taxon>
        <taxon>Colocasia</taxon>
    </lineage>
</organism>
<dbReference type="PANTHER" id="PTHR33144:SF50">
    <property type="entry name" value="OS03G0714750 PROTEIN"/>
    <property type="match status" value="1"/>
</dbReference>
<evidence type="ECO:0000313" key="2">
    <source>
        <dbReference type="EMBL" id="MQL79780.1"/>
    </source>
</evidence>
<dbReference type="InterPro" id="IPR004252">
    <property type="entry name" value="Probable_transposase_24"/>
</dbReference>
<dbReference type="OrthoDB" id="1921870at2759"/>
<comment type="caution">
    <text evidence="2">The sequence shown here is derived from an EMBL/GenBank/DDBJ whole genome shotgun (WGS) entry which is preliminary data.</text>
</comment>
<reference evidence="2" key="1">
    <citation type="submission" date="2017-07" db="EMBL/GenBank/DDBJ databases">
        <title>Taro Niue Genome Assembly and Annotation.</title>
        <authorList>
            <person name="Atibalentja N."/>
            <person name="Keating K."/>
            <person name="Fields C.J."/>
        </authorList>
    </citation>
    <scope>NUCLEOTIDE SEQUENCE</scope>
    <source>
        <strain evidence="2">Niue_2</strain>
        <tissue evidence="2">Leaf</tissue>
    </source>
</reference>
<dbReference type="InterPro" id="IPR027417">
    <property type="entry name" value="P-loop_NTPase"/>
</dbReference>
<evidence type="ECO:0000313" key="3">
    <source>
        <dbReference type="Proteomes" id="UP000652761"/>
    </source>
</evidence>
<dbReference type="AlphaFoldDB" id="A0A843UCY3"/>
<dbReference type="EMBL" id="NMUH01000475">
    <property type="protein sequence ID" value="MQL79780.1"/>
    <property type="molecule type" value="Genomic_DNA"/>
</dbReference>
<evidence type="ECO:0000256" key="1">
    <source>
        <dbReference type="SAM" id="MobiDB-lite"/>
    </source>
</evidence>
<dbReference type="Proteomes" id="UP000652761">
    <property type="component" value="Unassembled WGS sequence"/>
</dbReference>
<proteinExistence type="predicted"/>
<sequence>MYGKRDGAVKNSIIYGGNNGRRNGLSSSLRRLSHEACIRSIFTATDGVARNKLISSLPANHHLPPFSPRPPRFPPSLPFYPASCHLPVSTIAAAIIAGRSAFTIIPGHHRGIALSSPPSAGPPPTTIPSLSFYPASCHLPVSTIAATMIAGRGVCIHHCSRPPPRIRERKKSFTILLSGTSGCGKSTLSALLGHILRMPIDKSWMSLLRNTREFEKGLDEFLDFAFASEHLDELKSKELRNVERIQNDKFSDWFEAKVILHRIWQIHKKTTVKLVRCHQLKDKFELKVGDEICNNAHVREIIYEIACQRYRDIRRSYYSHYQAYETDEARLQNPPNDVNPNEWAWLVNYFGSESFQAMSERNKANRSKQLISHVTGRKSFKQTSWQERNEEGEEPPAHELWRLTHQKKDGSWGSEYSRQVYETVRDKLEESSSQSCSLAAPTPDEVLTSIVGQRSGHIRGRGCGPRPTPKLVVTAATIAGLQAQVKNKDEEISQMKEMISKQCEDMAVIQ</sequence>
<dbReference type="SUPFAM" id="SSF52540">
    <property type="entry name" value="P-loop containing nucleoside triphosphate hydrolases"/>
    <property type="match status" value="1"/>
</dbReference>
<feature type="region of interest" description="Disordered" evidence="1">
    <location>
        <begin position="366"/>
        <end position="395"/>
    </location>
</feature>
<accession>A0A843UCY3</accession>
<dbReference type="Pfam" id="PF03004">
    <property type="entry name" value="Transposase_24"/>
    <property type="match status" value="1"/>
</dbReference>
<dbReference type="PANTHER" id="PTHR33144">
    <property type="entry name" value="OS10G0409366 PROTEIN-RELATED"/>
    <property type="match status" value="1"/>
</dbReference>
<keyword evidence="3" id="KW-1185">Reference proteome</keyword>
<name>A0A843UCY3_COLES</name>
<protein>
    <submittedName>
        <fullName evidence="2">Uncharacterized protein</fullName>
    </submittedName>
</protein>